<keyword evidence="3" id="KW-1185">Reference proteome</keyword>
<reference evidence="2 3" key="1">
    <citation type="submission" date="2019-07" db="EMBL/GenBank/DDBJ databases">
        <title>Whole genome shotgun sequence of Deinococcus cellulosilyticus NBRC 106333.</title>
        <authorList>
            <person name="Hosoyama A."/>
            <person name="Uohara A."/>
            <person name="Ohji S."/>
            <person name="Ichikawa N."/>
        </authorList>
    </citation>
    <scope>NUCLEOTIDE SEQUENCE [LARGE SCALE GENOMIC DNA]</scope>
    <source>
        <strain evidence="2 3">NBRC 106333</strain>
    </source>
</reference>
<evidence type="ECO:0000313" key="2">
    <source>
        <dbReference type="EMBL" id="GEM49957.1"/>
    </source>
</evidence>
<keyword evidence="1" id="KW-0732">Signal</keyword>
<evidence type="ECO:0000313" key="3">
    <source>
        <dbReference type="Proteomes" id="UP000321306"/>
    </source>
</evidence>
<dbReference type="EMBL" id="BJXB01000049">
    <property type="protein sequence ID" value="GEM49957.1"/>
    <property type="molecule type" value="Genomic_DNA"/>
</dbReference>
<proteinExistence type="predicted"/>
<feature type="signal peptide" evidence="1">
    <location>
        <begin position="1"/>
        <end position="22"/>
    </location>
</feature>
<dbReference type="Proteomes" id="UP000321306">
    <property type="component" value="Unassembled WGS sequence"/>
</dbReference>
<sequence length="49" mass="5157">MKNLKKIVLALSIFGVAAGAFGFATLKSEPTQEASCPYSNPTCRIIPTA</sequence>
<comment type="caution">
    <text evidence="2">The sequence shown here is derived from an EMBL/GenBank/DDBJ whole genome shotgun (WGS) entry which is preliminary data.</text>
</comment>
<organism evidence="2 3">
    <name type="scientific">Deinococcus cellulosilyticus (strain DSM 18568 / NBRC 106333 / KACC 11606 / 5516J-15)</name>
    <dbReference type="NCBI Taxonomy" id="1223518"/>
    <lineage>
        <taxon>Bacteria</taxon>
        <taxon>Thermotogati</taxon>
        <taxon>Deinococcota</taxon>
        <taxon>Deinococci</taxon>
        <taxon>Deinococcales</taxon>
        <taxon>Deinococcaceae</taxon>
        <taxon>Deinococcus</taxon>
    </lineage>
</organism>
<dbReference type="AlphaFoldDB" id="A0A511NBH6"/>
<dbReference type="RefSeq" id="WP_186816306.1">
    <property type="nucleotide sequence ID" value="NZ_BJXB01000049.1"/>
</dbReference>
<gene>
    <name evidence="2" type="ORF">DC3_55920</name>
</gene>
<accession>A0A511NBH6</accession>
<protein>
    <submittedName>
        <fullName evidence="2">Uncharacterized protein</fullName>
    </submittedName>
</protein>
<evidence type="ECO:0000256" key="1">
    <source>
        <dbReference type="SAM" id="SignalP"/>
    </source>
</evidence>
<name>A0A511NBH6_DEIC1</name>
<feature type="chain" id="PRO_5021930830" evidence="1">
    <location>
        <begin position="23"/>
        <end position="49"/>
    </location>
</feature>